<dbReference type="AlphaFoldDB" id="A0AAD9HGE0"/>
<dbReference type="Proteomes" id="UP001232148">
    <property type="component" value="Unassembled WGS sequence"/>
</dbReference>
<evidence type="ECO:0000313" key="5">
    <source>
        <dbReference type="Proteomes" id="UP001232148"/>
    </source>
</evidence>
<evidence type="ECO:0000256" key="2">
    <source>
        <dbReference type="SAM" id="SignalP"/>
    </source>
</evidence>
<name>A0AAD9HGE0_9PEZI</name>
<dbReference type="Pfam" id="PF01476">
    <property type="entry name" value="LysM"/>
    <property type="match status" value="1"/>
</dbReference>
<feature type="domain" description="LysM" evidence="3">
    <location>
        <begin position="80"/>
        <end position="124"/>
    </location>
</feature>
<dbReference type="SUPFAM" id="SSF54106">
    <property type="entry name" value="LysM domain"/>
    <property type="match status" value="1"/>
</dbReference>
<sequence>MRASIYHFALAGFASLSGASPIANPDPPTNPRVLITRSLSEVLTPGSETLPTKRQAIPSAEQAAAAAAPAGVINNATRDVTLVVEKGDTLGNIAKLLNSGICDIAKKNKIADPNVIDVGQSLVVTINLKNPDNASCLKLSGAIPPANPPAKQPANPPANPPANNSTGSAPGGKKDGKKNQKRSATLSWEEEA</sequence>
<reference evidence="4" key="1">
    <citation type="submission" date="2021-06" db="EMBL/GenBank/DDBJ databases">
        <title>Comparative genomics, transcriptomics and evolutionary studies reveal genomic signatures of adaptation to plant cell wall in hemibiotrophic fungi.</title>
        <authorList>
            <consortium name="DOE Joint Genome Institute"/>
            <person name="Baroncelli R."/>
            <person name="Diaz J.F."/>
            <person name="Benocci T."/>
            <person name="Peng M."/>
            <person name="Battaglia E."/>
            <person name="Haridas S."/>
            <person name="Andreopoulos W."/>
            <person name="Labutti K."/>
            <person name="Pangilinan J."/>
            <person name="Floch G.L."/>
            <person name="Makela M.R."/>
            <person name="Henrissat B."/>
            <person name="Grigoriev I.V."/>
            <person name="Crouch J.A."/>
            <person name="De Vries R.P."/>
            <person name="Sukno S.A."/>
            <person name="Thon M.R."/>
        </authorList>
    </citation>
    <scope>NUCLEOTIDE SEQUENCE</scope>
    <source>
        <strain evidence="4">MAFF235873</strain>
    </source>
</reference>
<evidence type="ECO:0000259" key="3">
    <source>
        <dbReference type="PROSITE" id="PS51782"/>
    </source>
</evidence>
<accession>A0AAD9HGE0</accession>
<organism evidence="4 5">
    <name type="scientific">Colletotrichum zoysiae</name>
    <dbReference type="NCBI Taxonomy" id="1216348"/>
    <lineage>
        <taxon>Eukaryota</taxon>
        <taxon>Fungi</taxon>
        <taxon>Dikarya</taxon>
        <taxon>Ascomycota</taxon>
        <taxon>Pezizomycotina</taxon>
        <taxon>Sordariomycetes</taxon>
        <taxon>Hypocreomycetidae</taxon>
        <taxon>Glomerellales</taxon>
        <taxon>Glomerellaceae</taxon>
        <taxon>Colletotrichum</taxon>
        <taxon>Colletotrichum graminicola species complex</taxon>
    </lineage>
</organism>
<gene>
    <name evidence="4" type="ORF">LX32DRAFT_720048</name>
</gene>
<dbReference type="EMBL" id="MU842876">
    <property type="protein sequence ID" value="KAK2028580.1"/>
    <property type="molecule type" value="Genomic_DNA"/>
</dbReference>
<dbReference type="PROSITE" id="PS51782">
    <property type="entry name" value="LYSM"/>
    <property type="match status" value="1"/>
</dbReference>
<feature type="region of interest" description="Disordered" evidence="1">
    <location>
        <begin position="139"/>
        <end position="192"/>
    </location>
</feature>
<feature type="signal peptide" evidence="2">
    <location>
        <begin position="1"/>
        <end position="19"/>
    </location>
</feature>
<keyword evidence="5" id="KW-1185">Reference proteome</keyword>
<dbReference type="Gene3D" id="3.10.350.10">
    <property type="entry name" value="LysM domain"/>
    <property type="match status" value="1"/>
</dbReference>
<proteinExistence type="predicted"/>
<feature type="chain" id="PRO_5042123617" description="LysM domain-containing protein" evidence="2">
    <location>
        <begin position="20"/>
        <end position="192"/>
    </location>
</feature>
<feature type="compositionally biased region" description="Pro residues" evidence="1">
    <location>
        <begin position="145"/>
        <end position="160"/>
    </location>
</feature>
<dbReference type="SMART" id="SM00257">
    <property type="entry name" value="LysM"/>
    <property type="match status" value="1"/>
</dbReference>
<evidence type="ECO:0000313" key="4">
    <source>
        <dbReference type="EMBL" id="KAK2028580.1"/>
    </source>
</evidence>
<keyword evidence="2" id="KW-0732">Signal</keyword>
<protein>
    <recommendedName>
        <fullName evidence="3">LysM domain-containing protein</fullName>
    </recommendedName>
</protein>
<dbReference type="InterPro" id="IPR018392">
    <property type="entry name" value="LysM"/>
</dbReference>
<dbReference type="CDD" id="cd00118">
    <property type="entry name" value="LysM"/>
    <property type="match status" value="1"/>
</dbReference>
<evidence type="ECO:0000256" key="1">
    <source>
        <dbReference type="SAM" id="MobiDB-lite"/>
    </source>
</evidence>
<comment type="caution">
    <text evidence="4">The sequence shown here is derived from an EMBL/GenBank/DDBJ whole genome shotgun (WGS) entry which is preliminary data.</text>
</comment>
<dbReference type="InterPro" id="IPR036779">
    <property type="entry name" value="LysM_dom_sf"/>
</dbReference>